<evidence type="ECO:0000256" key="2">
    <source>
        <dbReference type="SAM" id="Phobius"/>
    </source>
</evidence>
<dbReference type="PANTHER" id="PTHR30373">
    <property type="entry name" value="UPF0603 PROTEIN YGCG"/>
    <property type="match status" value="1"/>
</dbReference>
<dbReference type="Pfam" id="PF04536">
    <property type="entry name" value="TPM_phosphatase"/>
    <property type="match status" value="1"/>
</dbReference>
<accession>A0A1V9EGJ8</accession>
<evidence type="ECO:0000259" key="3">
    <source>
        <dbReference type="Pfam" id="PF04536"/>
    </source>
</evidence>
<organism evidence="4 5">
    <name type="scientific">Niastella populi</name>
    <dbReference type="NCBI Taxonomy" id="550983"/>
    <lineage>
        <taxon>Bacteria</taxon>
        <taxon>Pseudomonadati</taxon>
        <taxon>Bacteroidota</taxon>
        <taxon>Chitinophagia</taxon>
        <taxon>Chitinophagales</taxon>
        <taxon>Chitinophagaceae</taxon>
        <taxon>Niastella</taxon>
    </lineage>
</organism>
<dbReference type="InterPro" id="IPR007621">
    <property type="entry name" value="TPM_dom"/>
</dbReference>
<dbReference type="AlphaFoldDB" id="A0A1V9EGJ8"/>
<dbReference type="EMBL" id="LWBP01000258">
    <property type="protein sequence ID" value="OQP45171.1"/>
    <property type="molecule type" value="Genomic_DNA"/>
</dbReference>
<dbReference type="PANTHER" id="PTHR30373:SF2">
    <property type="entry name" value="UPF0603 PROTEIN YGCG"/>
    <property type="match status" value="1"/>
</dbReference>
<dbReference type="RefSeq" id="WP_081171731.1">
    <property type="nucleotide sequence ID" value="NZ_LWBP01000258.1"/>
</dbReference>
<evidence type="ECO:0000313" key="4">
    <source>
        <dbReference type="EMBL" id="OQP45171.1"/>
    </source>
</evidence>
<keyword evidence="2" id="KW-1133">Transmembrane helix</keyword>
<feature type="domain" description="TPM" evidence="3">
    <location>
        <begin position="40"/>
        <end position="169"/>
    </location>
</feature>
<gene>
    <name evidence="4" type="ORF">A4R26_32410</name>
</gene>
<dbReference type="Proteomes" id="UP000192276">
    <property type="component" value="Unassembled WGS sequence"/>
</dbReference>
<keyword evidence="2" id="KW-0812">Transmembrane</keyword>
<evidence type="ECO:0000313" key="5">
    <source>
        <dbReference type="Proteomes" id="UP000192276"/>
    </source>
</evidence>
<dbReference type="OrthoDB" id="9810918at2"/>
<evidence type="ECO:0000256" key="1">
    <source>
        <dbReference type="SAM" id="MobiDB-lite"/>
    </source>
</evidence>
<feature type="compositionally biased region" description="Gly residues" evidence="1">
    <location>
        <begin position="306"/>
        <end position="320"/>
    </location>
</feature>
<feature type="compositionally biased region" description="Low complexity" evidence="1">
    <location>
        <begin position="280"/>
        <end position="305"/>
    </location>
</feature>
<name>A0A1V9EGJ8_9BACT</name>
<dbReference type="STRING" id="550983.A4R26_32410"/>
<dbReference type="Gene3D" id="3.10.310.50">
    <property type="match status" value="1"/>
</dbReference>
<feature type="region of interest" description="Disordered" evidence="1">
    <location>
        <begin position="275"/>
        <end position="320"/>
    </location>
</feature>
<sequence length="320" mass="34816">MRSLLFLTIGFLLINVFSFAQNKKTGDSFVKPLPVPHQAVNDFAKFLTSDERQWLENELRAYYTRTSNAIVIVTLDSLTDAKTKMAYTIEEAARMYFNTWGIGDSVKNNGVLIMVSRSPRRVRIEVGIGLEDILTDFACQAIIADVLVPNFKQGAFFQGMKESVRAIENKLDNRGKDVQTAVAPPATSPTGQQPTAYDPQFRGVTSPGMGPELIVFGLFAGFTILTIYLARTMARYNGGWYSRDGYQNRGLGFDDSYSTKEYKTVFGVFRVTWRSSGGDSSTRSFEASSSSDSSAGSSSSSSSGSYSGGSSSGGGASGSW</sequence>
<feature type="transmembrane region" description="Helical" evidence="2">
    <location>
        <begin position="213"/>
        <end position="230"/>
    </location>
</feature>
<protein>
    <recommendedName>
        <fullName evidence="3">TPM domain-containing protein</fullName>
    </recommendedName>
</protein>
<keyword evidence="2" id="KW-0472">Membrane</keyword>
<comment type="caution">
    <text evidence="4">The sequence shown here is derived from an EMBL/GenBank/DDBJ whole genome shotgun (WGS) entry which is preliminary data.</text>
</comment>
<keyword evidence="5" id="KW-1185">Reference proteome</keyword>
<reference evidence="5" key="1">
    <citation type="submission" date="2016-04" db="EMBL/GenBank/DDBJ databases">
        <authorList>
            <person name="Chen L."/>
            <person name="Zhuang W."/>
            <person name="Wang G."/>
        </authorList>
    </citation>
    <scope>NUCLEOTIDE SEQUENCE [LARGE SCALE GENOMIC DNA]</scope>
    <source>
        <strain evidence="5">208</strain>
    </source>
</reference>
<proteinExistence type="predicted"/>